<dbReference type="InterPro" id="IPR023296">
    <property type="entry name" value="Glyco_hydro_beta-prop_sf"/>
</dbReference>
<dbReference type="RefSeq" id="WP_083731939.1">
    <property type="nucleotide sequence ID" value="NZ_CP017641.1"/>
</dbReference>
<dbReference type="SUPFAM" id="SSF75005">
    <property type="entry name" value="Arabinanase/levansucrase/invertase"/>
    <property type="match status" value="1"/>
</dbReference>
<sequence length="484" mass="54788">MKTRLSRAASILAMAVIVLAKASVLFAQPVDIGSRRELFVDRLLIDRMDGVDLRLHHPVKAPRPKSPLPEKHYFTILHDKDDDGPLFRAYWRETDPDYRGPTHTGHPGEMVCYAESRDGHEWTFPELGLHDIRSSRGNNVILTKQPLVLTNFTPFIDTRPGVKPAERYKALGGYPGPGDKRGKSEAGWGLFEFVSEDGIRWTKKNEVIPYQPEWRHAFDSQNVSFWSAAEQQYVCYLRTWTPGERLRSVSRTTSPDYQTWTKPVAMNPNLPGEHLYTNQTHPYFRAPHIYIATPTRFVPDRGDAPGYDKKDVNATDILFMSTRAGSEKYDRVFTEALIRPGLHQERWRNRSNYVALNVVPTGPNEMSIYHRSGDRYVLRTDGFVSVNAGSDAGELITRPLIFSGKELHLNLSTSAVGSIQVEVQTESGTPIPGFTLADCPAVYGDGIDLAVKWYNNRDLSTVAGQAVQLRFVMKECDLYSFQIR</sequence>
<organism evidence="1 2">
    <name type="scientific">Fuerstiella marisgermanici</name>
    <dbReference type="NCBI Taxonomy" id="1891926"/>
    <lineage>
        <taxon>Bacteria</taxon>
        <taxon>Pseudomonadati</taxon>
        <taxon>Planctomycetota</taxon>
        <taxon>Planctomycetia</taxon>
        <taxon>Planctomycetales</taxon>
        <taxon>Planctomycetaceae</taxon>
        <taxon>Fuerstiella</taxon>
    </lineage>
</organism>
<keyword evidence="2" id="KW-1185">Reference proteome</keyword>
<gene>
    <name evidence="1" type="ORF">Fuma_02024</name>
</gene>
<protein>
    <submittedName>
        <fullName evidence="1">Uncharacterized protein</fullName>
    </submittedName>
</protein>
<evidence type="ECO:0000313" key="2">
    <source>
        <dbReference type="Proteomes" id="UP000187735"/>
    </source>
</evidence>
<proteinExistence type="predicted"/>
<dbReference type="STRING" id="1891926.Fuma_02024"/>
<dbReference type="Proteomes" id="UP000187735">
    <property type="component" value="Chromosome"/>
</dbReference>
<dbReference type="EMBL" id="CP017641">
    <property type="protein sequence ID" value="APZ92413.1"/>
    <property type="molecule type" value="Genomic_DNA"/>
</dbReference>
<name>A0A1P8WEB2_9PLAN</name>
<dbReference type="AlphaFoldDB" id="A0A1P8WEB2"/>
<reference evidence="1 2" key="1">
    <citation type="journal article" date="2016" name="Front. Microbiol.">
        <title>Fuerstia marisgermanicae gen. nov., sp. nov., an Unusual Member of the Phylum Planctomycetes from the German Wadden Sea.</title>
        <authorList>
            <person name="Kohn T."/>
            <person name="Heuer A."/>
            <person name="Jogler M."/>
            <person name="Vollmers J."/>
            <person name="Boedeker C."/>
            <person name="Bunk B."/>
            <person name="Rast P."/>
            <person name="Borchert D."/>
            <person name="Glockner I."/>
            <person name="Freese H.M."/>
            <person name="Klenk H.P."/>
            <person name="Overmann J."/>
            <person name="Kaster A.K."/>
            <person name="Rohde M."/>
            <person name="Wiegand S."/>
            <person name="Jogler C."/>
        </authorList>
    </citation>
    <scope>NUCLEOTIDE SEQUENCE [LARGE SCALE GENOMIC DNA]</scope>
    <source>
        <strain evidence="1 2">NH11</strain>
    </source>
</reference>
<accession>A0A1P8WEB2</accession>
<evidence type="ECO:0000313" key="1">
    <source>
        <dbReference type="EMBL" id="APZ92413.1"/>
    </source>
</evidence>
<dbReference type="KEGG" id="fmr:Fuma_02024"/>